<protein>
    <submittedName>
        <fullName evidence="2">Uncharacterized protein</fullName>
    </submittedName>
</protein>
<evidence type="ECO:0000313" key="2">
    <source>
        <dbReference type="EMBL" id="KRY01791.1"/>
    </source>
</evidence>
<sequence length="92" mass="10156">MSLNEESGRVKGEGGGGGGGVEKEGESKTRGRKKERERERERKHKRVRERERESGERMFSCLKAPAGVSTAAPAVAEHQLTLVRQRARANIA</sequence>
<organism evidence="2 3">
    <name type="scientific">Trichinella pseudospiralis</name>
    <name type="common">Parasitic roundworm</name>
    <dbReference type="NCBI Taxonomy" id="6337"/>
    <lineage>
        <taxon>Eukaryota</taxon>
        <taxon>Metazoa</taxon>
        <taxon>Ecdysozoa</taxon>
        <taxon>Nematoda</taxon>
        <taxon>Enoplea</taxon>
        <taxon>Dorylaimia</taxon>
        <taxon>Trichinellida</taxon>
        <taxon>Trichinellidae</taxon>
        <taxon>Trichinella</taxon>
    </lineage>
</organism>
<comment type="caution">
    <text evidence="2">The sequence shown here is derived from an EMBL/GenBank/DDBJ whole genome shotgun (WGS) entry which is preliminary data.</text>
</comment>
<proteinExistence type="predicted"/>
<accession>A0A0V0YNA9</accession>
<feature type="compositionally biased region" description="Basic and acidic residues" evidence="1">
    <location>
        <begin position="1"/>
        <end position="12"/>
    </location>
</feature>
<reference evidence="2 3" key="1">
    <citation type="submission" date="2015-01" db="EMBL/GenBank/DDBJ databases">
        <title>Evolution of Trichinella species and genotypes.</title>
        <authorList>
            <person name="Korhonen P.K."/>
            <person name="Edoardo P."/>
            <person name="Giuseppe L.R."/>
            <person name="Gasser R.B."/>
        </authorList>
    </citation>
    <scope>NUCLEOTIDE SEQUENCE [LARGE SCALE GENOMIC DNA]</scope>
    <source>
        <strain evidence="2">ISS141</strain>
    </source>
</reference>
<dbReference type="AlphaFoldDB" id="A0A0V0YNA9"/>
<gene>
    <name evidence="2" type="ORF">T4E_2895</name>
</gene>
<feature type="region of interest" description="Disordered" evidence="1">
    <location>
        <begin position="1"/>
        <end position="56"/>
    </location>
</feature>
<feature type="compositionally biased region" description="Basic and acidic residues" evidence="1">
    <location>
        <begin position="21"/>
        <end position="40"/>
    </location>
</feature>
<dbReference type="Proteomes" id="UP000054815">
    <property type="component" value="Unassembled WGS sequence"/>
</dbReference>
<evidence type="ECO:0000313" key="3">
    <source>
        <dbReference type="Proteomes" id="UP000054815"/>
    </source>
</evidence>
<name>A0A0V0YNA9_TRIPS</name>
<dbReference type="EMBL" id="JYDU01000002">
    <property type="protein sequence ID" value="KRY01791.1"/>
    <property type="molecule type" value="Genomic_DNA"/>
</dbReference>
<evidence type="ECO:0000256" key="1">
    <source>
        <dbReference type="SAM" id="MobiDB-lite"/>
    </source>
</evidence>